<dbReference type="EMBL" id="CP013235">
    <property type="protein sequence ID" value="AMP09633.1"/>
    <property type="molecule type" value="Genomic_DNA"/>
</dbReference>
<dbReference type="Proteomes" id="UP000071778">
    <property type="component" value="Chromosome"/>
</dbReference>
<evidence type="ECO:0000313" key="3">
    <source>
        <dbReference type="EMBL" id="AMP09633.1"/>
    </source>
</evidence>
<name>A0A127PPK8_9BURK</name>
<organism evidence="3 4">
    <name type="scientific">Collimonas arenae</name>
    <dbReference type="NCBI Taxonomy" id="279058"/>
    <lineage>
        <taxon>Bacteria</taxon>
        <taxon>Pseudomonadati</taxon>
        <taxon>Pseudomonadota</taxon>
        <taxon>Betaproteobacteria</taxon>
        <taxon>Burkholderiales</taxon>
        <taxon>Oxalobacteraceae</taxon>
        <taxon>Collimonas</taxon>
    </lineage>
</organism>
<feature type="chain" id="PRO_5007277165" evidence="2">
    <location>
        <begin position="22"/>
        <end position="67"/>
    </location>
</feature>
<keyword evidence="2" id="KW-0732">Signal</keyword>
<reference evidence="3 4" key="1">
    <citation type="submission" date="2015-11" db="EMBL/GenBank/DDBJ databases">
        <title>Exploring the genomic traits of fungus-feeding bacterial genus Collimonas.</title>
        <authorList>
            <person name="Song C."/>
            <person name="Schmidt R."/>
            <person name="de Jager V."/>
            <person name="Krzyzanowska D."/>
            <person name="Jongedijk E."/>
            <person name="Cankar K."/>
            <person name="Beekwilder J."/>
            <person name="van Veen A."/>
            <person name="de Boer W."/>
            <person name="van Veen J.A."/>
            <person name="Garbeva P."/>
        </authorList>
    </citation>
    <scope>NUCLEOTIDE SEQUENCE [LARGE SCALE GENOMIC DNA]</scope>
    <source>
        <strain evidence="3 4">Ter282</strain>
    </source>
</reference>
<sequence>MNIKQVIAIATLLTATGAVMAQTPTGQKPATGVPMTDNKPATGKEKGAPQPHDHKQDAPKKTIHSGA</sequence>
<dbReference type="RefSeq" id="WP_061533113.1">
    <property type="nucleotide sequence ID" value="NZ_CP013233.1"/>
</dbReference>
<evidence type="ECO:0000313" key="4">
    <source>
        <dbReference type="Proteomes" id="UP000071778"/>
    </source>
</evidence>
<dbReference type="PATRIC" id="fig|279058.18.peg.1835"/>
<keyword evidence="4" id="KW-1185">Reference proteome</keyword>
<gene>
    <name evidence="3" type="ORF">CAter282_1860</name>
</gene>
<dbReference type="AlphaFoldDB" id="A0A127PPK8"/>
<accession>A0A127PPK8</accession>
<evidence type="ECO:0000256" key="1">
    <source>
        <dbReference type="SAM" id="MobiDB-lite"/>
    </source>
</evidence>
<protein>
    <submittedName>
        <fullName evidence="3">Uncharacterized protein</fullName>
    </submittedName>
</protein>
<evidence type="ECO:0000256" key="2">
    <source>
        <dbReference type="SAM" id="SignalP"/>
    </source>
</evidence>
<feature type="signal peptide" evidence="2">
    <location>
        <begin position="1"/>
        <end position="21"/>
    </location>
</feature>
<proteinExistence type="predicted"/>
<feature type="compositionally biased region" description="Basic and acidic residues" evidence="1">
    <location>
        <begin position="42"/>
        <end position="60"/>
    </location>
</feature>
<feature type="region of interest" description="Disordered" evidence="1">
    <location>
        <begin position="17"/>
        <end position="67"/>
    </location>
</feature>